<gene>
    <name evidence="1" type="ORF">R1flu_005758</name>
</gene>
<accession>A0ABD1YU28</accession>
<dbReference type="AlphaFoldDB" id="A0ABD1YU28"/>
<organism evidence="1 2">
    <name type="scientific">Riccia fluitans</name>
    <dbReference type="NCBI Taxonomy" id="41844"/>
    <lineage>
        <taxon>Eukaryota</taxon>
        <taxon>Viridiplantae</taxon>
        <taxon>Streptophyta</taxon>
        <taxon>Embryophyta</taxon>
        <taxon>Marchantiophyta</taxon>
        <taxon>Marchantiopsida</taxon>
        <taxon>Marchantiidae</taxon>
        <taxon>Marchantiales</taxon>
        <taxon>Ricciaceae</taxon>
        <taxon>Riccia</taxon>
    </lineage>
</organism>
<dbReference type="EMBL" id="JBHFFA010000003">
    <property type="protein sequence ID" value="KAL2634279.1"/>
    <property type="molecule type" value="Genomic_DNA"/>
</dbReference>
<proteinExistence type="predicted"/>
<evidence type="ECO:0000313" key="1">
    <source>
        <dbReference type="EMBL" id="KAL2634279.1"/>
    </source>
</evidence>
<name>A0ABD1YU28_9MARC</name>
<reference evidence="1 2" key="1">
    <citation type="submission" date="2024-09" db="EMBL/GenBank/DDBJ databases">
        <title>Chromosome-scale assembly of Riccia fluitans.</title>
        <authorList>
            <person name="Paukszto L."/>
            <person name="Sawicki J."/>
            <person name="Karawczyk K."/>
            <person name="Piernik-Szablinska J."/>
            <person name="Szczecinska M."/>
            <person name="Mazdziarz M."/>
        </authorList>
    </citation>
    <scope>NUCLEOTIDE SEQUENCE [LARGE SCALE GENOMIC DNA]</scope>
    <source>
        <strain evidence="1">Rf_01</strain>
        <tissue evidence="1">Aerial parts of the thallus</tissue>
    </source>
</reference>
<protein>
    <submittedName>
        <fullName evidence="1">Uncharacterized protein</fullName>
    </submittedName>
</protein>
<sequence length="125" mass="13813">MELCMRSRGWRRRASSAEGSEFLIRVEDLHCGPMVGGIDWLKRLFKGADIGSILPMGHNANNGGERRSMRRARSASHSSELRVSLVFPLAADLDRNPACINLRTALPPLTSTSSSPLKITGMHLW</sequence>
<dbReference type="Proteomes" id="UP001605036">
    <property type="component" value="Unassembled WGS sequence"/>
</dbReference>
<keyword evidence="2" id="KW-1185">Reference proteome</keyword>
<comment type="caution">
    <text evidence="1">The sequence shown here is derived from an EMBL/GenBank/DDBJ whole genome shotgun (WGS) entry which is preliminary data.</text>
</comment>
<evidence type="ECO:0000313" key="2">
    <source>
        <dbReference type="Proteomes" id="UP001605036"/>
    </source>
</evidence>